<dbReference type="Proteomes" id="UP000636394">
    <property type="component" value="Unassembled WGS sequence"/>
</dbReference>
<dbReference type="RefSeq" id="WP_166079413.1">
    <property type="nucleotide sequence ID" value="NZ_CP072829.1"/>
</dbReference>
<keyword evidence="5" id="KW-1185">Reference proteome</keyword>
<proteinExistence type="predicted"/>
<dbReference type="Pfam" id="PF01402">
    <property type="entry name" value="RHH_1"/>
    <property type="match status" value="1"/>
</dbReference>
<reference evidence="3 5" key="1">
    <citation type="submission" date="2019-11" db="EMBL/GenBank/DDBJ databases">
        <title>Eggerthellaceae novel genus isolated from the rectal contents of marmort.</title>
        <authorList>
            <person name="Zhang G."/>
        </authorList>
    </citation>
    <scope>NUCLEOTIDE SEQUENCE [LARGE SCALE GENOMIC DNA]</scope>
    <source>
        <strain evidence="5">zg-886</strain>
        <strain evidence="3">Zg-886</strain>
    </source>
</reference>
<evidence type="ECO:0000313" key="4">
    <source>
        <dbReference type="EMBL" id="QTU84336.1"/>
    </source>
</evidence>
<evidence type="ECO:0000313" key="5">
    <source>
        <dbReference type="Proteomes" id="UP000636394"/>
    </source>
</evidence>
<dbReference type="EMBL" id="WPCR01000009">
    <property type="protein sequence ID" value="NHM14626.1"/>
    <property type="molecule type" value="Genomic_DNA"/>
</dbReference>
<organism evidence="4 6">
    <name type="scientific">Xiamenia xianingshaonis</name>
    <dbReference type="NCBI Taxonomy" id="2682776"/>
    <lineage>
        <taxon>Bacteria</taxon>
        <taxon>Bacillati</taxon>
        <taxon>Actinomycetota</taxon>
        <taxon>Coriobacteriia</taxon>
        <taxon>Eggerthellales</taxon>
        <taxon>Eggerthellaceae</taxon>
        <taxon>Xiamenia</taxon>
    </lineage>
</organism>
<dbReference type="Gene3D" id="1.10.1220.10">
    <property type="entry name" value="Met repressor-like"/>
    <property type="match status" value="1"/>
</dbReference>
<feature type="compositionally biased region" description="Basic and acidic residues" evidence="1">
    <location>
        <begin position="33"/>
        <end position="44"/>
    </location>
</feature>
<dbReference type="Proteomes" id="UP000671910">
    <property type="component" value="Chromosome"/>
</dbReference>
<reference evidence="4" key="2">
    <citation type="submission" date="2021-04" db="EMBL/GenBank/DDBJ databases">
        <title>Novel species in family Eggerthellaceae.</title>
        <authorList>
            <person name="Zhang G."/>
        </authorList>
    </citation>
    <scope>NUCLEOTIDE SEQUENCE</scope>
    <source>
        <strain evidence="4">Zg-886</strain>
    </source>
</reference>
<gene>
    <name evidence="3" type="ORF">GMI68_07610</name>
    <name evidence="4" type="ORF">J7S26_08345</name>
</gene>
<evidence type="ECO:0000256" key="1">
    <source>
        <dbReference type="SAM" id="MobiDB-lite"/>
    </source>
</evidence>
<evidence type="ECO:0000259" key="2">
    <source>
        <dbReference type="Pfam" id="PF01402"/>
    </source>
</evidence>
<feature type="domain" description="Ribbon-helix-helix protein CopG" evidence="2">
    <location>
        <begin position="50"/>
        <end position="86"/>
    </location>
</feature>
<dbReference type="InterPro" id="IPR013321">
    <property type="entry name" value="Arc_rbn_hlx_hlx"/>
</dbReference>
<dbReference type="KEGG" id="ebz:J7S26_08345"/>
<dbReference type="SUPFAM" id="SSF47598">
    <property type="entry name" value="Ribbon-helix-helix"/>
    <property type="match status" value="1"/>
</dbReference>
<name>A0A9E6SUC5_9ACTN</name>
<sequence>MKDSQLIAEFGLTEEEVERIVSKVESGDLSDFDPSKTMKGRPMEQDPMETISFKIPRSRVKAVNRMAKEAGISRSEFVRRAIDNELIALA</sequence>
<accession>A0A9E6SUC5</accession>
<dbReference type="AlphaFoldDB" id="A0A9E6SUC5"/>
<dbReference type="GO" id="GO:0006355">
    <property type="term" value="P:regulation of DNA-templated transcription"/>
    <property type="evidence" value="ECO:0007669"/>
    <property type="project" value="InterPro"/>
</dbReference>
<dbReference type="InterPro" id="IPR002145">
    <property type="entry name" value="CopG"/>
</dbReference>
<protein>
    <submittedName>
        <fullName evidence="4">CopG family transcriptional regulator</fullName>
    </submittedName>
    <submittedName>
        <fullName evidence="3">Ribbon-helix-helix protein, CopG family</fullName>
    </submittedName>
</protein>
<dbReference type="InterPro" id="IPR010985">
    <property type="entry name" value="Ribbon_hlx_hlx"/>
</dbReference>
<feature type="region of interest" description="Disordered" evidence="1">
    <location>
        <begin position="28"/>
        <end position="47"/>
    </location>
</feature>
<evidence type="ECO:0000313" key="6">
    <source>
        <dbReference type="Proteomes" id="UP000671910"/>
    </source>
</evidence>
<dbReference type="EMBL" id="CP072829">
    <property type="protein sequence ID" value="QTU84336.1"/>
    <property type="molecule type" value="Genomic_DNA"/>
</dbReference>
<evidence type="ECO:0000313" key="3">
    <source>
        <dbReference type="EMBL" id="NHM14626.1"/>
    </source>
</evidence>